<dbReference type="CDD" id="cd18774">
    <property type="entry name" value="PDC2_HK_sensor"/>
    <property type="match status" value="1"/>
</dbReference>
<keyword evidence="3 6" id="KW-0812">Transmembrane</keyword>
<dbReference type="Gene3D" id="3.30.450.20">
    <property type="entry name" value="PAS domain"/>
    <property type="match status" value="1"/>
</dbReference>
<organism evidence="8 9">
    <name type="scientific">Agrobacterium fabrum (strain C58 / ATCC 33970)</name>
    <name type="common">Agrobacterium tumefaciens (strain C58)</name>
    <dbReference type="NCBI Taxonomy" id="176299"/>
    <lineage>
        <taxon>Bacteria</taxon>
        <taxon>Pseudomonadati</taxon>
        <taxon>Pseudomonadota</taxon>
        <taxon>Alphaproteobacteria</taxon>
        <taxon>Hyphomicrobiales</taxon>
        <taxon>Rhizobiaceae</taxon>
        <taxon>Rhizobium/Agrobacterium group</taxon>
        <taxon>Agrobacterium</taxon>
        <taxon>Agrobacterium tumefaciens complex</taxon>
    </lineage>
</organism>
<reference evidence="8 9" key="1">
    <citation type="journal article" date="2001" name="Science">
        <title>The genome of the natural genetic engineer Agrobacterium tumefaciens C58.</title>
        <authorList>
            <person name="Wood D.W."/>
            <person name="Setubal J.C."/>
            <person name="Kaul R."/>
            <person name="Monks D.E."/>
            <person name="Kitajima J.P."/>
            <person name="Okura V.K."/>
            <person name="Zhou Y."/>
            <person name="Chen L."/>
            <person name="Wood G.E."/>
            <person name="Almeida N.F.Jr."/>
            <person name="Woo L."/>
            <person name="Chen Y."/>
            <person name="Paulsen I.T."/>
            <person name="Eisen J.A."/>
            <person name="Karp P.D."/>
            <person name="Bovee D.Sr."/>
            <person name="Chapman P."/>
            <person name="Clendenning J."/>
            <person name="Deatherage G."/>
            <person name="Gillet W."/>
            <person name="Grant C."/>
            <person name="Kutyavin T."/>
            <person name="Levy R."/>
            <person name="Li M.J."/>
            <person name="McClelland E."/>
            <person name="Palmieri A."/>
            <person name="Raymond C."/>
            <person name="Rouse G."/>
            <person name="Saenphimmachak C."/>
            <person name="Wu Z."/>
            <person name="Romero P."/>
            <person name="Gordon D."/>
            <person name="Zhang S."/>
            <person name="Yoo H."/>
            <person name="Tao Y."/>
            <person name="Biddle P."/>
            <person name="Jung M."/>
            <person name="Krespan W."/>
            <person name="Perry M."/>
            <person name="Gordon-Kamm B."/>
            <person name="Liao L."/>
            <person name="Kim S."/>
            <person name="Hendrick C."/>
            <person name="Zhao Z.Y."/>
            <person name="Dolan M."/>
            <person name="Chumley F."/>
            <person name="Tingey S.V."/>
            <person name="Tomb J.F."/>
            <person name="Gordon M.P."/>
            <person name="Olson M.V."/>
            <person name="Nester E.W."/>
        </authorList>
    </citation>
    <scope>NUCLEOTIDE SEQUENCE [LARGE SCALE GENOMIC DNA]</scope>
    <source>
        <strain evidence="9">C58 / ATCC 33970</strain>
    </source>
</reference>
<sequence>MVSMIKEPKSRLPSLTAVTAGFMFACILVGVAIVFKVVDDRMLGFQEASLRTAVETRARGVQTAFAASLYREWINLETLGSSLAVSQPEDIQDDLSTLVGSGRVVSWAGYAGNDGKVRVASNGLLVGTDVSSRPWFQRGLQGNFAGDAHEAVLLAAKLPAPESGEPLRFLDLAAPVTGVGQSVTGVLGLHLNLEWAKAYISELSDALDVDVLIVNPEGRAVISSSNESPSNLDVPSFRRARTGATGVSLELWPDGENYFVATLPEASYQSLPRFGWSIVARIDANASRNPASSFSSGLLLSLSLLTMALLLLMSLFIVSFIRPFHHLAVNAKAVADGQNVYPYESKRTSELATIGSAISRLQANADRQDNE</sequence>
<dbReference type="Pfam" id="PF02743">
    <property type="entry name" value="dCache_1"/>
    <property type="match status" value="1"/>
</dbReference>
<dbReference type="GO" id="GO:0005886">
    <property type="term" value="C:plasma membrane"/>
    <property type="evidence" value="ECO:0007669"/>
    <property type="project" value="UniProtKB-SubCell"/>
</dbReference>
<reference evidence="8 9" key="2">
    <citation type="journal article" date="2001" name="Science">
        <title>Genome sequence of the plant pathogen and biotechnology agent Agrobacterium tumefaciens C58.</title>
        <authorList>
            <person name="Goodner B."/>
            <person name="Hinkle G."/>
            <person name="Gattung S."/>
            <person name="Miller N."/>
            <person name="Blanchard M."/>
            <person name="Qurollo B."/>
            <person name="Goldman B.S."/>
            <person name="Cao Y."/>
            <person name="Askenazi M."/>
            <person name="Halling C."/>
            <person name="Mullin L."/>
            <person name="Houmiel K."/>
            <person name="Gordon J."/>
            <person name="Vaudin M."/>
            <person name="Iartchouk O."/>
            <person name="Epp A."/>
            <person name="Liu F."/>
            <person name="Wollam C."/>
            <person name="Allinger M."/>
            <person name="Doughty D."/>
            <person name="Scott C."/>
            <person name="Lappas C."/>
            <person name="Markelz B."/>
            <person name="Flanagan C."/>
            <person name="Crowell C."/>
            <person name="Gurson J."/>
            <person name="Lomo C."/>
            <person name="Sear C."/>
            <person name="Strub G."/>
            <person name="Cielo C."/>
            <person name="Slater S."/>
        </authorList>
    </citation>
    <scope>NUCLEOTIDE SEQUENCE [LARGE SCALE GENOMIC DNA]</scope>
    <source>
        <strain evidence="9">C58 / ATCC 33970</strain>
    </source>
</reference>
<evidence type="ECO:0000313" key="9">
    <source>
        <dbReference type="Proteomes" id="UP000000813"/>
    </source>
</evidence>
<dbReference type="eggNOG" id="COG5002">
    <property type="taxonomic scope" value="Bacteria"/>
</dbReference>
<dbReference type="InterPro" id="IPR033479">
    <property type="entry name" value="dCache_1"/>
</dbReference>
<proteinExistence type="predicted"/>
<evidence type="ECO:0000256" key="1">
    <source>
        <dbReference type="ARBA" id="ARBA00004651"/>
    </source>
</evidence>
<evidence type="ECO:0000313" key="8">
    <source>
        <dbReference type="EMBL" id="AAK90466.1"/>
    </source>
</evidence>
<evidence type="ECO:0000256" key="2">
    <source>
        <dbReference type="ARBA" id="ARBA00022475"/>
    </source>
</evidence>
<keyword evidence="2" id="KW-1003">Cell membrane</keyword>
<gene>
    <name evidence="8" type="ordered locus">Atu5089</name>
</gene>
<dbReference type="OrthoDB" id="9812260at2"/>
<accession>Q7D3Y0</accession>
<geneLocation type="plasmid" evidence="8 9">
    <name>At</name>
</geneLocation>
<name>Q7D3Y0_AGRFC</name>
<comment type="subcellular location">
    <subcellularLocation>
        <location evidence="1">Cell membrane</location>
        <topology evidence="1">Multi-pass membrane protein</topology>
    </subcellularLocation>
</comment>
<dbReference type="PROSITE" id="PS51257">
    <property type="entry name" value="PROKAR_LIPOPROTEIN"/>
    <property type="match status" value="1"/>
</dbReference>
<feature type="domain" description="Cache" evidence="7">
    <location>
        <begin position="47"/>
        <end position="280"/>
    </location>
</feature>
<dbReference type="PATRIC" id="fig|176299.10.peg.4782"/>
<keyword evidence="9" id="KW-1185">Reference proteome</keyword>
<dbReference type="Proteomes" id="UP000000813">
    <property type="component" value="Plasmid At"/>
</dbReference>
<dbReference type="AlphaFoldDB" id="Q7D3Y0"/>
<evidence type="ECO:0000256" key="4">
    <source>
        <dbReference type="ARBA" id="ARBA00022989"/>
    </source>
</evidence>
<evidence type="ECO:0000256" key="6">
    <source>
        <dbReference type="SAM" id="Phobius"/>
    </source>
</evidence>
<keyword evidence="8" id="KW-0614">Plasmid</keyword>
<dbReference type="EnsemblBacteria" id="AAK90466">
    <property type="protein sequence ID" value="AAK90466"/>
    <property type="gene ID" value="Atu5089"/>
</dbReference>
<evidence type="ECO:0000256" key="5">
    <source>
        <dbReference type="ARBA" id="ARBA00023136"/>
    </source>
</evidence>
<evidence type="ECO:0000256" key="3">
    <source>
        <dbReference type="ARBA" id="ARBA00022692"/>
    </source>
</evidence>
<feature type="transmembrane region" description="Helical" evidence="6">
    <location>
        <begin position="12"/>
        <end position="35"/>
    </location>
</feature>
<feature type="transmembrane region" description="Helical" evidence="6">
    <location>
        <begin position="298"/>
        <end position="321"/>
    </location>
</feature>
<evidence type="ECO:0000259" key="7">
    <source>
        <dbReference type="Pfam" id="PF02743"/>
    </source>
</evidence>
<dbReference type="HOGENOM" id="CLU_762627_0_0_5"/>
<protein>
    <recommendedName>
        <fullName evidence="7">Cache domain-containing protein</fullName>
    </recommendedName>
</protein>
<keyword evidence="4 6" id="KW-1133">Transmembrane helix</keyword>
<dbReference type="EMBL" id="AE007872">
    <property type="protein sequence ID" value="AAK90466.1"/>
    <property type="molecule type" value="Genomic_DNA"/>
</dbReference>
<keyword evidence="5 6" id="KW-0472">Membrane</keyword>
<dbReference type="KEGG" id="atu:Atu5089"/>